<evidence type="ECO:0000313" key="1">
    <source>
        <dbReference type="EMBL" id="KAF8715564.1"/>
    </source>
</evidence>
<comment type="caution">
    <text evidence="1">The sequence shown here is derived from an EMBL/GenBank/DDBJ whole genome shotgun (WGS) entry which is preliminary data.</text>
</comment>
<dbReference type="PANTHER" id="PTHR18868">
    <property type="entry name" value="OS07G0665300 PROTEIN-RELATED"/>
    <property type="match status" value="1"/>
</dbReference>
<dbReference type="Proteomes" id="UP000636709">
    <property type="component" value="Unassembled WGS sequence"/>
</dbReference>
<dbReference type="PANTHER" id="PTHR18868:SF45">
    <property type="entry name" value="OS03G0109900 PROTEIN"/>
    <property type="match status" value="1"/>
</dbReference>
<evidence type="ECO:0000313" key="2">
    <source>
        <dbReference type="Proteomes" id="UP000636709"/>
    </source>
</evidence>
<name>A0A835ETY6_9POAL</name>
<dbReference type="AlphaFoldDB" id="A0A835ETY6"/>
<sequence length="131" mass="14213">MVILTSASLVRNSVDENKIVENLRVVSVIDYHARRPANGLLRWKSTGEVAAVGRCFKSGALMATTGNLVPWSGMLDCKVLIHSSCKITKAGIGGPLVTLDGDVIGMNFYDKKIGTPFLSLVVYSDARRFLK</sequence>
<reference evidence="1" key="1">
    <citation type="submission" date="2020-07" db="EMBL/GenBank/DDBJ databases">
        <title>Genome sequence and genetic diversity analysis of an under-domesticated orphan crop, white fonio (Digitaria exilis).</title>
        <authorList>
            <person name="Bennetzen J.L."/>
            <person name="Chen S."/>
            <person name="Ma X."/>
            <person name="Wang X."/>
            <person name="Yssel A.E.J."/>
            <person name="Chaluvadi S.R."/>
            <person name="Johnson M."/>
            <person name="Gangashetty P."/>
            <person name="Hamidou F."/>
            <person name="Sanogo M.D."/>
            <person name="Zwaenepoel A."/>
            <person name="Wallace J."/>
            <person name="Van De Peer Y."/>
            <person name="Van Deynze A."/>
        </authorList>
    </citation>
    <scope>NUCLEOTIDE SEQUENCE</scope>
    <source>
        <tissue evidence="1">Leaves</tissue>
    </source>
</reference>
<accession>A0A835ETY6</accession>
<proteinExistence type="predicted"/>
<dbReference type="OrthoDB" id="681969at2759"/>
<dbReference type="SUPFAM" id="SSF50494">
    <property type="entry name" value="Trypsin-like serine proteases"/>
    <property type="match status" value="1"/>
</dbReference>
<evidence type="ECO:0008006" key="3">
    <source>
        <dbReference type="Google" id="ProtNLM"/>
    </source>
</evidence>
<dbReference type="InterPro" id="IPR009003">
    <property type="entry name" value="Peptidase_S1_PA"/>
</dbReference>
<protein>
    <recommendedName>
        <fullName evidence="3">Serine protease</fullName>
    </recommendedName>
</protein>
<keyword evidence="2" id="KW-1185">Reference proteome</keyword>
<organism evidence="1 2">
    <name type="scientific">Digitaria exilis</name>
    <dbReference type="NCBI Taxonomy" id="1010633"/>
    <lineage>
        <taxon>Eukaryota</taxon>
        <taxon>Viridiplantae</taxon>
        <taxon>Streptophyta</taxon>
        <taxon>Embryophyta</taxon>
        <taxon>Tracheophyta</taxon>
        <taxon>Spermatophyta</taxon>
        <taxon>Magnoliopsida</taxon>
        <taxon>Liliopsida</taxon>
        <taxon>Poales</taxon>
        <taxon>Poaceae</taxon>
        <taxon>PACMAD clade</taxon>
        <taxon>Panicoideae</taxon>
        <taxon>Panicodae</taxon>
        <taxon>Paniceae</taxon>
        <taxon>Anthephorinae</taxon>
        <taxon>Digitaria</taxon>
    </lineage>
</organism>
<gene>
    <name evidence="1" type="ORF">HU200_027223</name>
</gene>
<dbReference type="EMBL" id="JACEFO010001732">
    <property type="protein sequence ID" value="KAF8715564.1"/>
    <property type="molecule type" value="Genomic_DNA"/>
</dbReference>